<name>A0A183MAH7_9TREM</name>
<accession>A0A183MAH7</accession>
<reference evidence="1 2" key="1">
    <citation type="submission" date="2018-11" db="EMBL/GenBank/DDBJ databases">
        <authorList>
            <consortium name="Pathogen Informatics"/>
        </authorList>
    </citation>
    <scope>NUCLEOTIDE SEQUENCE [LARGE SCALE GENOMIC DNA]</scope>
    <source>
        <strain evidence="1 2">Zambia</strain>
    </source>
</reference>
<dbReference type="AlphaFoldDB" id="A0A183MAH7"/>
<gene>
    <name evidence="1" type="ORF">SMRZ_LOCUS13053</name>
</gene>
<dbReference type="EMBL" id="UZAI01009030">
    <property type="protein sequence ID" value="VDP03668.1"/>
    <property type="molecule type" value="Genomic_DNA"/>
</dbReference>
<protein>
    <submittedName>
        <fullName evidence="1">Uncharacterized protein</fullName>
    </submittedName>
</protein>
<dbReference type="PANTHER" id="PTHR23227">
    <property type="entry name" value="BUCENTAUR RELATED"/>
    <property type="match status" value="1"/>
</dbReference>
<dbReference type="Gene3D" id="3.60.10.10">
    <property type="entry name" value="Endonuclease/exonuclease/phosphatase"/>
    <property type="match status" value="1"/>
</dbReference>
<sequence>MNVIQCYVPTNDYNEDAKDRFYDSLKSITEKCPTKDLTILIGDFNAKVGMDNSEYEDIMGRHGLGEKNENVESFANLCAFSKLVIGNTIFLHKCIHKNT</sequence>
<keyword evidence="2" id="KW-1185">Reference proteome</keyword>
<dbReference type="SUPFAM" id="SSF56219">
    <property type="entry name" value="DNase I-like"/>
    <property type="match status" value="1"/>
</dbReference>
<dbReference type="Proteomes" id="UP000277204">
    <property type="component" value="Unassembled WGS sequence"/>
</dbReference>
<dbReference type="InterPro" id="IPR027124">
    <property type="entry name" value="Swc5/CFDP1/2"/>
</dbReference>
<evidence type="ECO:0000313" key="1">
    <source>
        <dbReference type="EMBL" id="VDP03668.1"/>
    </source>
</evidence>
<evidence type="ECO:0000313" key="2">
    <source>
        <dbReference type="Proteomes" id="UP000277204"/>
    </source>
</evidence>
<proteinExistence type="predicted"/>
<dbReference type="InterPro" id="IPR036691">
    <property type="entry name" value="Endo/exonu/phosph_ase_sf"/>
</dbReference>
<dbReference type="PANTHER" id="PTHR23227:SF67">
    <property type="entry name" value="CRANIOFACIAL DEVELOPMENT PROTEIN 2-LIKE"/>
    <property type="match status" value="1"/>
</dbReference>
<organism evidence="1 2">
    <name type="scientific">Schistosoma margrebowiei</name>
    <dbReference type="NCBI Taxonomy" id="48269"/>
    <lineage>
        <taxon>Eukaryota</taxon>
        <taxon>Metazoa</taxon>
        <taxon>Spiralia</taxon>
        <taxon>Lophotrochozoa</taxon>
        <taxon>Platyhelminthes</taxon>
        <taxon>Trematoda</taxon>
        <taxon>Digenea</taxon>
        <taxon>Strigeidida</taxon>
        <taxon>Schistosomatoidea</taxon>
        <taxon>Schistosomatidae</taxon>
        <taxon>Schistosoma</taxon>
    </lineage>
</organism>